<comment type="caution">
    <text evidence="1">The sequence shown here is derived from an EMBL/GenBank/DDBJ whole genome shotgun (WGS) entry which is preliminary data.</text>
</comment>
<name>A0A9K3D457_9EUKA</name>
<dbReference type="EMBL" id="BDIP01004120">
    <property type="protein sequence ID" value="GIQ88501.1"/>
    <property type="molecule type" value="Genomic_DNA"/>
</dbReference>
<reference evidence="1 2" key="1">
    <citation type="journal article" date="2018" name="PLoS ONE">
        <title>The draft genome of Kipferlia bialata reveals reductive genome evolution in fornicate parasites.</title>
        <authorList>
            <person name="Tanifuji G."/>
            <person name="Takabayashi S."/>
            <person name="Kume K."/>
            <person name="Takagi M."/>
            <person name="Nakayama T."/>
            <person name="Kamikawa R."/>
            <person name="Inagaki Y."/>
            <person name="Hashimoto T."/>
        </authorList>
    </citation>
    <scope>NUCLEOTIDE SEQUENCE [LARGE SCALE GENOMIC DNA]</scope>
    <source>
        <strain evidence="1">NY0173</strain>
    </source>
</reference>
<keyword evidence="2" id="KW-1185">Reference proteome</keyword>
<organism evidence="1 2">
    <name type="scientific">Kipferlia bialata</name>
    <dbReference type="NCBI Taxonomy" id="797122"/>
    <lineage>
        <taxon>Eukaryota</taxon>
        <taxon>Metamonada</taxon>
        <taxon>Carpediemonas-like organisms</taxon>
        <taxon>Kipferlia</taxon>
    </lineage>
</organism>
<protein>
    <submittedName>
        <fullName evidence="1">Uncharacterized protein</fullName>
    </submittedName>
</protein>
<dbReference type="AlphaFoldDB" id="A0A9K3D457"/>
<sequence length="102" mass="11276">MRTQGTYIYGCLRMSKAGCLIRDGLVQFTTRTFLRKQFSIIEGSEESGSAVIRAQLVQQYINLLRVGGMLSGQMETADRQRSMDRVAAGMAVTAGYMLIMGL</sequence>
<evidence type="ECO:0000313" key="2">
    <source>
        <dbReference type="Proteomes" id="UP000265618"/>
    </source>
</evidence>
<evidence type="ECO:0000313" key="1">
    <source>
        <dbReference type="EMBL" id="GIQ88501.1"/>
    </source>
</evidence>
<accession>A0A9K3D457</accession>
<gene>
    <name evidence="1" type="ORF">KIPB_010760</name>
</gene>
<proteinExistence type="predicted"/>
<dbReference type="Proteomes" id="UP000265618">
    <property type="component" value="Unassembled WGS sequence"/>
</dbReference>